<reference evidence="2" key="1">
    <citation type="journal article" date="2022" name="bioRxiv">
        <title>Sequencing and chromosome-scale assembly of the giantPleurodeles waltlgenome.</title>
        <authorList>
            <person name="Brown T."/>
            <person name="Elewa A."/>
            <person name="Iarovenko S."/>
            <person name="Subramanian E."/>
            <person name="Araus A.J."/>
            <person name="Petzold A."/>
            <person name="Susuki M."/>
            <person name="Suzuki K.-i.T."/>
            <person name="Hayashi T."/>
            <person name="Toyoda A."/>
            <person name="Oliveira C."/>
            <person name="Osipova E."/>
            <person name="Leigh N.D."/>
            <person name="Simon A."/>
            <person name="Yun M.H."/>
        </authorList>
    </citation>
    <scope>NUCLEOTIDE SEQUENCE</scope>
    <source>
        <strain evidence="2">20211129_DDA</strain>
        <tissue evidence="2">Liver</tissue>
    </source>
</reference>
<feature type="compositionally biased region" description="Basic and acidic residues" evidence="1">
    <location>
        <begin position="55"/>
        <end position="81"/>
    </location>
</feature>
<feature type="region of interest" description="Disordered" evidence="1">
    <location>
        <begin position="1"/>
        <end position="81"/>
    </location>
</feature>
<evidence type="ECO:0000256" key="1">
    <source>
        <dbReference type="SAM" id="MobiDB-lite"/>
    </source>
</evidence>
<accession>A0AAV7LKR5</accession>
<organism evidence="2 3">
    <name type="scientific">Pleurodeles waltl</name>
    <name type="common">Iberian ribbed newt</name>
    <dbReference type="NCBI Taxonomy" id="8319"/>
    <lineage>
        <taxon>Eukaryota</taxon>
        <taxon>Metazoa</taxon>
        <taxon>Chordata</taxon>
        <taxon>Craniata</taxon>
        <taxon>Vertebrata</taxon>
        <taxon>Euteleostomi</taxon>
        <taxon>Amphibia</taxon>
        <taxon>Batrachia</taxon>
        <taxon>Caudata</taxon>
        <taxon>Salamandroidea</taxon>
        <taxon>Salamandridae</taxon>
        <taxon>Pleurodelinae</taxon>
        <taxon>Pleurodeles</taxon>
    </lineage>
</organism>
<dbReference type="Proteomes" id="UP001066276">
    <property type="component" value="Chromosome 11"/>
</dbReference>
<gene>
    <name evidence="2" type="ORF">NDU88_005224</name>
</gene>
<evidence type="ECO:0000313" key="3">
    <source>
        <dbReference type="Proteomes" id="UP001066276"/>
    </source>
</evidence>
<comment type="caution">
    <text evidence="2">The sequence shown here is derived from an EMBL/GenBank/DDBJ whole genome shotgun (WGS) entry which is preliminary data.</text>
</comment>
<protein>
    <submittedName>
        <fullName evidence="2">Uncharacterized protein</fullName>
    </submittedName>
</protein>
<feature type="compositionally biased region" description="Basic and acidic residues" evidence="1">
    <location>
        <begin position="33"/>
        <end position="43"/>
    </location>
</feature>
<evidence type="ECO:0000313" key="2">
    <source>
        <dbReference type="EMBL" id="KAJ1092112.1"/>
    </source>
</evidence>
<sequence length="81" mass="9272">MTAGCSMMWTRKEDVEDCGDSVESGKETSWNSKAEDWNGDSRARPKSALTEGEEGSSKETAEHQRRSQWDRRGEEQCREAW</sequence>
<dbReference type="EMBL" id="JANPWB010000015">
    <property type="protein sequence ID" value="KAJ1092112.1"/>
    <property type="molecule type" value="Genomic_DNA"/>
</dbReference>
<keyword evidence="3" id="KW-1185">Reference proteome</keyword>
<name>A0AAV7LKR5_PLEWA</name>
<dbReference type="AlphaFoldDB" id="A0AAV7LKR5"/>
<proteinExistence type="predicted"/>